<dbReference type="EMBL" id="LT615367">
    <property type="protein sequence ID" value="SLM64531.1"/>
    <property type="molecule type" value="Genomic_DNA"/>
</dbReference>
<gene>
    <name evidence="1" type="ORF">DAQ1742_03737</name>
</gene>
<proteinExistence type="predicted"/>
<protein>
    <submittedName>
        <fullName evidence="1">Uncharacterized protein</fullName>
    </submittedName>
</protein>
<reference evidence="1 2" key="1">
    <citation type="submission" date="2016-09" db="EMBL/GenBank/DDBJ databases">
        <authorList>
            <person name="Reverchon S."/>
            <person name="Nasser W."/>
            <person name="Leonard S."/>
            <person name="Brochier C."/>
            <person name="Duprey A."/>
        </authorList>
    </citation>
    <scope>NUCLEOTIDE SEQUENCE [LARGE SCALE GENOMIC DNA]</scope>
    <source>
        <strain evidence="1 2">174/2</strain>
    </source>
</reference>
<sequence length="41" mass="4359">MAQTKLNGYPVSDGNFHHRGKKNAARLAGIICHGGVIELLA</sequence>
<dbReference type="Proteomes" id="UP000294820">
    <property type="component" value="Chromosome 1"/>
</dbReference>
<keyword evidence="2" id="KW-1185">Reference proteome</keyword>
<evidence type="ECO:0000313" key="2">
    <source>
        <dbReference type="Proteomes" id="UP000294820"/>
    </source>
</evidence>
<organism evidence="1 2">
    <name type="scientific">Dickeya aquatica</name>
    <dbReference type="NCBI Taxonomy" id="1401087"/>
    <lineage>
        <taxon>Bacteria</taxon>
        <taxon>Pseudomonadati</taxon>
        <taxon>Pseudomonadota</taxon>
        <taxon>Gammaproteobacteria</taxon>
        <taxon>Enterobacterales</taxon>
        <taxon>Pectobacteriaceae</taxon>
        <taxon>Dickeya</taxon>
    </lineage>
</organism>
<evidence type="ECO:0000313" key="1">
    <source>
        <dbReference type="EMBL" id="SLM64531.1"/>
    </source>
</evidence>
<dbReference type="KEGG" id="daq:DAQ1742_03737"/>
<dbReference type="AlphaFoldDB" id="A0A375AF67"/>
<name>A0A375AF67_9GAMM</name>
<accession>A0A375AF67</accession>